<dbReference type="SUPFAM" id="SSF117782">
    <property type="entry name" value="YbjQ-like"/>
    <property type="match status" value="1"/>
</dbReference>
<evidence type="ECO:0000313" key="2">
    <source>
        <dbReference type="EMBL" id="MBU3830529.1"/>
    </source>
</evidence>
<dbReference type="Gene3D" id="3.30.110.70">
    <property type="entry name" value="Hypothetical protein apc22750. Chain B"/>
    <property type="match status" value="1"/>
</dbReference>
<dbReference type="AlphaFoldDB" id="A0A9E2KUY4"/>
<evidence type="ECO:0000256" key="1">
    <source>
        <dbReference type="ARBA" id="ARBA00010751"/>
    </source>
</evidence>
<comment type="caution">
    <text evidence="2">The sequence shown here is derived from an EMBL/GenBank/DDBJ whole genome shotgun (WGS) entry which is preliminary data.</text>
</comment>
<accession>A0A9E2KUY4</accession>
<dbReference type="InterPro" id="IPR035439">
    <property type="entry name" value="UPF0145_dom_sf"/>
</dbReference>
<dbReference type="Pfam" id="PF01906">
    <property type="entry name" value="YbjQ_1"/>
    <property type="match status" value="1"/>
</dbReference>
<organism evidence="2 3">
    <name type="scientific">Candidatus Limosilactobacillus merdavium</name>
    <dbReference type="NCBI Taxonomy" id="2838651"/>
    <lineage>
        <taxon>Bacteria</taxon>
        <taxon>Bacillati</taxon>
        <taxon>Bacillota</taxon>
        <taxon>Bacilli</taxon>
        <taxon>Lactobacillales</taxon>
        <taxon>Lactobacillaceae</taxon>
        <taxon>Limosilactobacillus</taxon>
    </lineage>
</organism>
<dbReference type="InterPro" id="IPR002765">
    <property type="entry name" value="UPF0145_YbjQ-like"/>
</dbReference>
<comment type="similarity">
    <text evidence="1">Belongs to the UPF0145 family.</text>
</comment>
<protein>
    <submittedName>
        <fullName evidence="2">YbjQ family protein</fullName>
    </submittedName>
</protein>
<dbReference type="EMBL" id="JAHLFK010000070">
    <property type="protein sequence ID" value="MBU3830529.1"/>
    <property type="molecule type" value="Genomic_DNA"/>
</dbReference>
<evidence type="ECO:0000313" key="3">
    <source>
        <dbReference type="Proteomes" id="UP000824180"/>
    </source>
</evidence>
<gene>
    <name evidence="2" type="ORF">H9843_06535</name>
</gene>
<sequence>MFLSTEDYPQAHKVLGVVNATAHLMLPSDAIDSFESMDQLFSEVQQKMRERASEKGADGIVGVRFNTDVADVQVAPKFLILTGYGTMIQFIEDK</sequence>
<reference evidence="2" key="2">
    <citation type="submission" date="2021-04" db="EMBL/GenBank/DDBJ databases">
        <authorList>
            <person name="Gilroy R."/>
        </authorList>
    </citation>
    <scope>NUCLEOTIDE SEQUENCE</scope>
    <source>
        <strain evidence="2">876</strain>
    </source>
</reference>
<proteinExistence type="inferred from homology"/>
<name>A0A9E2KUY4_9LACO</name>
<dbReference type="Proteomes" id="UP000824180">
    <property type="component" value="Unassembled WGS sequence"/>
</dbReference>
<reference evidence="2" key="1">
    <citation type="journal article" date="2021" name="PeerJ">
        <title>Extensive microbial diversity within the chicken gut microbiome revealed by metagenomics and culture.</title>
        <authorList>
            <person name="Gilroy R."/>
            <person name="Ravi A."/>
            <person name="Getino M."/>
            <person name="Pursley I."/>
            <person name="Horton D.L."/>
            <person name="Alikhan N.F."/>
            <person name="Baker D."/>
            <person name="Gharbi K."/>
            <person name="Hall N."/>
            <person name="Watson M."/>
            <person name="Adriaenssens E.M."/>
            <person name="Foster-Nyarko E."/>
            <person name="Jarju S."/>
            <person name="Secka A."/>
            <person name="Antonio M."/>
            <person name="Oren A."/>
            <person name="Chaudhuri R.R."/>
            <person name="La Ragione R."/>
            <person name="Hildebrand F."/>
            <person name="Pallen M.J."/>
        </authorList>
    </citation>
    <scope>NUCLEOTIDE SEQUENCE</scope>
    <source>
        <strain evidence="2">876</strain>
    </source>
</reference>